<comment type="caution">
    <text evidence="11">Lacks conserved residue(s) required for the propagation of feature annotation.</text>
</comment>
<keyword evidence="10 11" id="KW-0472">Membrane</keyword>
<dbReference type="UniPathway" id="UPA00148"/>
<dbReference type="HAMAP" id="MF_00024">
    <property type="entry name" value="CobD_CbiB"/>
    <property type="match status" value="1"/>
</dbReference>
<feature type="transmembrane region" description="Helical" evidence="11">
    <location>
        <begin position="75"/>
        <end position="97"/>
    </location>
</feature>
<reference evidence="13" key="4">
    <citation type="submission" date="2020-09" db="EMBL/GenBank/DDBJ databases">
        <authorList>
            <person name="Sun Q."/>
            <person name="Ohkuma M."/>
        </authorList>
    </citation>
    <scope>NUCLEOTIDE SEQUENCE</scope>
    <source>
        <strain evidence="13">JCM 31740</strain>
    </source>
</reference>
<evidence type="ECO:0000256" key="3">
    <source>
        <dbReference type="ARBA" id="ARBA00004953"/>
    </source>
</evidence>
<reference evidence="13" key="1">
    <citation type="journal article" date="2014" name="Int. J. Syst. Evol. Microbiol.">
        <title>Complete genome sequence of Corynebacterium casei LMG S-19264T (=DSM 44701T), isolated from a smear-ripened cheese.</title>
        <authorList>
            <consortium name="US DOE Joint Genome Institute (JGI-PGF)"/>
            <person name="Walter F."/>
            <person name="Albersmeier A."/>
            <person name="Kalinowski J."/>
            <person name="Ruckert C."/>
        </authorList>
    </citation>
    <scope>NUCLEOTIDE SEQUENCE</scope>
    <source>
        <strain evidence="13">JCM 31740</strain>
    </source>
</reference>
<comment type="function">
    <text evidence="1 11">Converts cobyric acid to cobinamide by the addition of aminopropanol on the F carboxylic group.</text>
</comment>
<protein>
    <recommendedName>
        <fullName evidence="5 11">Probable cobalamin biosynthesis protein CobD</fullName>
    </recommendedName>
</protein>
<comment type="subcellular location">
    <subcellularLocation>
        <location evidence="2 11">Cell membrane</location>
        <topology evidence="2 11">Multi-pass membrane protein</topology>
    </subcellularLocation>
</comment>
<comment type="similarity">
    <text evidence="4 11">Belongs to the CobD/CbiB family.</text>
</comment>
<keyword evidence="9 11" id="KW-1133">Transmembrane helix</keyword>
<keyword evidence="14" id="KW-1185">Reference proteome</keyword>
<evidence type="ECO:0000256" key="9">
    <source>
        <dbReference type="ARBA" id="ARBA00022989"/>
    </source>
</evidence>
<dbReference type="Proteomes" id="UP000616143">
    <property type="component" value="Unassembled WGS sequence"/>
</dbReference>
<organism evidence="12 14">
    <name type="scientific">Sulfodiicoccus acidiphilus</name>
    <dbReference type="NCBI Taxonomy" id="1670455"/>
    <lineage>
        <taxon>Archaea</taxon>
        <taxon>Thermoproteota</taxon>
        <taxon>Thermoprotei</taxon>
        <taxon>Sulfolobales</taxon>
        <taxon>Sulfolobaceae</taxon>
        <taxon>Sulfodiicoccus</taxon>
    </lineage>
</organism>
<dbReference type="AlphaFoldDB" id="A0A348B3M8"/>
<dbReference type="GO" id="GO:0005886">
    <property type="term" value="C:plasma membrane"/>
    <property type="evidence" value="ECO:0007669"/>
    <property type="project" value="UniProtKB-SubCell"/>
</dbReference>
<keyword evidence="8 11" id="KW-0812">Transmembrane</keyword>
<dbReference type="NCBIfam" id="NF002281">
    <property type="entry name" value="PRK01209.2-5"/>
    <property type="match status" value="1"/>
</dbReference>
<dbReference type="PANTHER" id="PTHR34308:SF1">
    <property type="entry name" value="COBALAMIN BIOSYNTHESIS PROTEIN CBIB"/>
    <property type="match status" value="1"/>
</dbReference>
<accession>A0A348B3M8</accession>
<dbReference type="InterPro" id="IPR004485">
    <property type="entry name" value="Cobalamin_biosynth_CobD/CbiB"/>
</dbReference>
<evidence type="ECO:0000256" key="11">
    <source>
        <dbReference type="HAMAP-Rule" id="MF_00024"/>
    </source>
</evidence>
<dbReference type="Proteomes" id="UP000276741">
    <property type="component" value="Chromosome"/>
</dbReference>
<dbReference type="GO" id="GO:0009236">
    <property type="term" value="P:cobalamin biosynthetic process"/>
    <property type="evidence" value="ECO:0007669"/>
    <property type="project" value="UniProtKB-UniRule"/>
</dbReference>
<gene>
    <name evidence="11" type="primary">cobD</name>
    <name evidence="13" type="ORF">GCM10007116_16410</name>
    <name evidence="12" type="ORF">HS1genome_1169</name>
</gene>
<evidence type="ECO:0000256" key="10">
    <source>
        <dbReference type="ARBA" id="ARBA00023136"/>
    </source>
</evidence>
<dbReference type="EMBL" id="AP018553">
    <property type="protein sequence ID" value="BBD72780.1"/>
    <property type="molecule type" value="Genomic_DNA"/>
</dbReference>
<sequence length="307" mass="33877">MALVLVLALALVMDLVVGEPPLLLHPVVWTGKLAEKLSKPHSSRLHGFALWFMCVLPVLVPLSVISWLSFSVPFLGIIVGAVLLKISFSIGMLRSLVKDSFPLREDSRIYVSQLVRRDVWTIDLGHVASASIESLFESMVDGITSPLIWYLLLGLPGALLQRLANTMDSMVGYKTEELREEGYFSAKIDTLLNYVPARLTFGVMILAGLILGMNVKKAIRTLKLARMDSKNAVYPIAAAAGLLGVRLEKLGAYSIGEGELPTSEDIRRALRLFDLTLAIFAIMLVCLDYYLYGLSLFSYPYGLVKLL</sequence>
<evidence type="ECO:0000256" key="2">
    <source>
        <dbReference type="ARBA" id="ARBA00004651"/>
    </source>
</evidence>
<evidence type="ECO:0000313" key="13">
    <source>
        <dbReference type="EMBL" id="GGT99747.1"/>
    </source>
</evidence>
<evidence type="ECO:0000256" key="6">
    <source>
        <dbReference type="ARBA" id="ARBA00022475"/>
    </source>
</evidence>
<keyword evidence="7 11" id="KW-0169">Cobalamin biosynthesis</keyword>
<evidence type="ECO:0000256" key="7">
    <source>
        <dbReference type="ARBA" id="ARBA00022573"/>
    </source>
</evidence>
<evidence type="ECO:0000313" key="12">
    <source>
        <dbReference type="EMBL" id="BBD72780.1"/>
    </source>
</evidence>
<evidence type="ECO:0000256" key="1">
    <source>
        <dbReference type="ARBA" id="ARBA00003384"/>
    </source>
</evidence>
<dbReference type="NCBIfam" id="TIGR00380">
    <property type="entry name" value="cobal_cbiB"/>
    <property type="match status" value="1"/>
</dbReference>
<keyword evidence="6 11" id="KW-1003">Cell membrane</keyword>
<comment type="pathway">
    <text evidence="3 11">Cofactor biosynthesis; adenosylcobalamin biosynthesis.</text>
</comment>
<name>A0A348B3M8_9CREN</name>
<dbReference type="PANTHER" id="PTHR34308">
    <property type="entry name" value="COBALAMIN BIOSYNTHESIS PROTEIN CBIB"/>
    <property type="match status" value="1"/>
</dbReference>
<feature type="transmembrane region" description="Helical" evidence="11">
    <location>
        <begin position="191"/>
        <end position="212"/>
    </location>
</feature>
<evidence type="ECO:0000256" key="5">
    <source>
        <dbReference type="ARBA" id="ARBA00016185"/>
    </source>
</evidence>
<dbReference type="GO" id="GO:0015420">
    <property type="term" value="F:ABC-type vitamin B12 transporter activity"/>
    <property type="evidence" value="ECO:0007669"/>
    <property type="project" value="UniProtKB-UniRule"/>
</dbReference>
<dbReference type="EMBL" id="BMQS01000015">
    <property type="protein sequence ID" value="GGT99747.1"/>
    <property type="molecule type" value="Genomic_DNA"/>
</dbReference>
<dbReference type="KEGG" id="sacd:HS1genome_1169"/>
<proteinExistence type="inferred from homology"/>
<dbReference type="Pfam" id="PF03186">
    <property type="entry name" value="CobD_Cbib"/>
    <property type="match status" value="1"/>
</dbReference>
<reference evidence="12" key="3">
    <citation type="journal article" date="2019" name="BMC Res. Notes">
        <title>Complete genome sequence of the Sulfodiicoccus acidiphilus strain HS-1T, the first crenarchaeon that lacks polB3, isolated from an acidic hot spring in Ohwaku-dani, Hakone, Japan.</title>
        <authorList>
            <person name="Sakai H.D."/>
            <person name="Kurosawa N."/>
        </authorList>
    </citation>
    <scope>NUCLEOTIDE SEQUENCE</scope>
    <source>
        <strain evidence="12">HS-1</strain>
    </source>
</reference>
<reference evidence="14" key="2">
    <citation type="submission" date="2018-04" db="EMBL/GenBank/DDBJ databases">
        <title>Complete genome sequence of Sulfodiicoccus acidiphilus strain HS-1.</title>
        <authorList>
            <person name="Sakai H.D."/>
            <person name="Kurosawa N."/>
        </authorList>
    </citation>
    <scope>NUCLEOTIDE SEQUENCE [LARGE SCALE GENOMIC DNA]</scope>
    <source>
        <strain evidence="14">HS-1</strain>
    </source>
</reference>
<evidence type="ECO:0000256" key="8">
    <source>
        <dbReference type="ARBA" id="ARBA00022692"/>
    </source>
</evidence>
<evidence type="ECO:0000256" key="4">
    <source>
        <dbReference type="ARBA" id="ARBA00006263"/>
    </source>
</evidence>
<feature type="transmembrane region" description="Helical" evidence="11">
    <location>
        <begin position="272"/>
        <end position="292"/>
    </location>
</feature>
<feature type="transmembrane region" description="Helical" evidence="11">
    <location>
        <begin position="48"/>
        <end position="68"/>
    </location>
</feature>
<dbReference type="GO" id="GO:0048472">
    <property type="term" value="F:threonine-phosphate decarboxylase activity"/>
    <property type="evidence" value="ECO:0007669"/>
    <property type="project" value="InterPro"/>
</dbReference>
<evidence type="ECO:0000313" key="14">
    <source>
        <dbReference type="Proteomes" id="UP000276741"/>
    </source>
</evidence>